<feature type="domain" description="Lipocalin-like" evidence="2">
    <location>
        <begin position="40"/>
        <end position="131"/>
    </location>
</feature>
<protein>
    <recommendedName>
        <fullName evidence="2">Lipocalin-like domain-containing protein</fullName>
    </recommendedName>
</protein>
<feature type="chain" id="PRO_5014977420" description="Lipocalin-like domain-containing protein" evidence="1">
    <location>
        <begin position="24"/>
        <end position="148"/>
    </location>
</feature>
<dbReference type="PROSITE" id="PS51257">
    <property type="entry name" value="PROKAR_LIPOPROTEIN"/>
    <property type="match status" value="1"/>
</dbReference>
<reference evidence="3 4" key="1">
    <citation type="submission" date="2018-02" db="EMBL/GenBank/DDBJ databases">
        <authorList>
            <person name="Cohen D.B."/>
            <person name="Kent A.D."/>
        </authorList>
    </citation>
    <scope>NUCLEOTIDE SEQUENCE [LARGE SCALE GENOMIC DNA]</scope>
    <source>
        <strain evidence="3">CIP109753</strain>
    </source>
</reference>
<dbReference type="AlphaFoldDB" id="A0A2N9PAV4"/>
<sequence>MKHQMKKAIILLMSIASLSSIYSCTKENDQTTSIVATPKIEGKWFIIKQGEIKNGEEILQDFTDNQPGCSKNYYTFDTDGNMSSTSFSSNCQINSVEKATWKREGNIIKLYEKDTILKTFEIIKHTDTELKMKFIQNNVVLIIVFSRN</sequence>
<organism evidence="3 4">
    <name type="scientific">Flavobacterium columnare</name>
    <dbReference type="NCBI Taxonomy" id="996"/>
    <lineage>
        <taxon>Bacteria</taxon>
        <taxon>Pseudomonadati</taxon>
        <taxon>Bacteroidota</taxon>
        <taxon>Flavobacteriia</taxon>
        <taxon>Flavobacteriales</taxon>
        <taxon>Flavobacteriaceae</taxon>
        <taxon>Flavobacterium</taxon>
    </lineage>
</organism>
<evidence type="ECO:0000313" key="4">
    <source>
        <dbReference type="Proteomes" id="UP000238180"/>
    </source>
</evidence>
<dbReference type="EMBL" id="OLKH01000085">
    <property type="protein sequence ID" value="SPE77498.1"/>
    <property type="molecule type" value="Genomic_DNA"/>
</dbReference>
<accession>A0A2N9PAV4</accession>
<feature type="signal peptide" evidence="1">
    <location>
        <begin position="1"/>
        <end position="23"/>
    </location>
</feature>
<dbReference type="Proteomes" id="UP000238180">
    <property type="component" value="Unassembled WGS sequence"/>
</dbReference>
<dbReference type="InterPro" id="IPR024311">
    <property type="entry name" value="Lipocalin-like"/>
</dbReference>
<evidence type="ECO:0000259" key="2">
    <source>
        <dbReference type="Pfam" id="PF13648"/>
    </source>
</evidence>
<name>A0A2N9PAV4_9FLAO</name>
<proteinExistence type="predicted"/>
<dbReference type="Pfam" id="PF13648">
    <property type="entry name" value="Lipocalin_4"/>
    <property type="match status" value="1"/>
</dbReference>
<keyword evidence="1" id="KW-0732">Signal</keyword>
<evidence type="ECO:0000256" key="1">
    <source>
        <dbReference type="SAM" id="SignalP"/>
    </source>
</evidence>
<gene>
    <name evidence="3" type="ORF">FLACOL_01493</name>
</gene>
<evidence type="ECO:0000313" key="3">
    <source>
        <dbReference type="EMBL" id="SPE77498.1"/>
    </source>
</evidence>